<dbReference type="PANTHER" id="PTHR13696">
    <property type="entry name" value="P-LOOP CONTAINING NUCLEOSIDE TRIPHOSPHATE HYDROLASE"/>
    <property type="match status" value="1"/>
</dbReference>
<dbReference type="Pfam" id="PF13614">
    <property type="entry name" value="AAA_31"/>
    <property type="match status" value="2"/>
</dbReference>
<feature type="domain" description="AAA" evidence="1">
    <location>
        <begin position="60"/>
        <end position="135"/>
    </location>
</feature>
<dbReference type="RefSeq" id="WP_117001663.1">
    <property type="nucleotide sequence ID" value="NZ_BMJS01000004.1"/>
</dbReference>
<keyword evidence="3" id="KW-1185">Reference proteome</keyword>
<reference evidence="2" key="2">
    <citation type="submission" date="2020-09" db="EMBL/GenBank/DDBJ databases">
        <authorList>
            <person name="Sun Q."/>
            <person name="Zhou Y."/>
        </authorList>
    </citation>
    <scope>NUCLEOTIDE SEQUENCE</scope>
    <source>
        <strain evidence="2">CGMCC 1.15758</strain>
    </source>
</reference>
<comment type="caution">
    <text evidence="2">The sequence shown here is derived from an EMBL/GenBank/DDBJ whole genome shotgun (WGS) entry which is preliminary data.</text>
</comment>
<evidence type="ECO:0000313" key="2">
    <source>
        <dbReference type="EMBL" id="GGF92111.1"/>
    </source>
</evidence>
<dbReference type="InterPro" id="IPR025669">
    <property type="entry name" value="AAA_dom"/>
</dbReference>
<sequence length="209" mass="22963">MKGLPKGKVIAVSQSKGGACKTTTAVNLVGALNELGFKSIVLDIDTNKPDASVWASTANKITFVKKIEIENILDETLELKPHYDYIVFDCPPNYLEAGLKGIMLSDFVILPASPSFFDQANLKKALDAVKIANKDYRILASRIKKNTTLAGSAYDDIQKTGHGFKTFITNRTVMEECGYAGQWIGEYEKNGDNHKQFINLANEVIDLIG</sequence>
<gene>
    <name evidence="2" type="primary">parA</name>
    <name evidence="2" type="ORF">GCM10010995_06600</name>
</gene>
<dbReference type="AlphaFoldDB" id="A0A8J2Z320"/>
<dbReference type="PANTHER" id="PTHR13696:SF99">
    <property type="entry name" value="COBYRINIC ACID AC-DIAMIDE SYNTHASE"/>
    <property type="match status" value="1"/>
</dbReference>
<reference evidence="2" key="1">
    <citation type="journal article" date="2014" name="Int. J. Syst. Evol. Microbiol.">
        <title>Complete genome sequence of Corynebacterium casei LMG S-19264T (=DSM 44701T), isolated from a smear-ripened cheese.</title>
        <authorList>
            <consortium name="US DOE Joint Genome Institute (JGI-PGF)"/>
            <person name="Walter F."/>
            <person name="Albersmeier A."/>
            <person name="Kalinowski J."/>
            <person name="Ruckert C."/>
        </authorList>
    </citation>
    <scope>NUCLEOTIDE SEQUENCE</scope>
    <source>
        <strain evidence="2">CGMCC 1.15758</strain>
    </source>
</reference>
<dbReference type="EMBL" id="BMJS01000004">
    <property type="protein sequence ID" value="GGF92111.1"/>
    <property type="molecule type" value="Genomic_DNA"/>
</dbReference>
<protein>
    <submittedName>
        <fullName evidence="2">Chromosome partitioning protein ParA</fullName>
    </submittedName>
</protein>
<name>A0A8J2Z320_9GAMM</name>
<dbReference type="CDD" id="cd02042">
    <property type="entry name" value="ParAB_family"/>
    <property type="match status" value="1"/>
</dbReference>
<proteinExistence type="predicted"/>
<feature type="domain" description="AAA" evidence="1">
    <location>
        <begin position="8"/>
        <end position="47"/>
    </location>
</feature>
<dbReference type="OrthoDB" id="69313at2"/>
<dbReference type="Proteomes" id="UP000636949">
    <property type="component" value="Unassembled WGS sequence"/>
</dbReference>
<organism evidence="2 3">
    <name type="scientific">Cysteiniphilum litorale</name>
    <dbReference type="NCBI Taxonomy" id="2056700"/>
    <lineage>
        <taxon>Bacteria</taxon>
        <taxon>Pseudomonadati</taxon>
        <taxon>Pseudomonadota</taxon>
        <taxon>Gammaproteobacteria</taxon>
        <taxon>Thiotrichales</taxon>
        <taxon>Fastidiosibacteraceae</taxon>
        <taxon>Cysteiniphilum</taxon>
    </lineage>
</organism>
<dbReference type="Gene3D" id="3.40.50.300">
    <property type="entry name" value="P-loop containing nucleotide triphosphate hydrolases"/>
    <property type="match status" value="1"/>
</dbReference>
<accession>A0A8J2Z320</accession>
<evidence type="ECO:0000313" key="3">
    <source>
        <dbReference type="Proteomes" id="UP000636949"/>
    </source>
</evidence>
<dbReference type="SUPFAM" id="SSF52540">
    <property type="entry name" value="P-loop containing nucleoside triphosphate hydrolases"/>
    <property type="match status" value="1"/>
</dbReference>
<dbReference type="InterPro" id="IPR027417">
    <property type="entry name" value="P-loop_NTPase"/>
</dbReference>
<evidence type="ECO:0000259" key="1">
    <source>
        <dbReference type="Pfam" id="PF13614"/>
    </source>
</evidence>
<dbReference type="InterPro" id="IPR050678">
    <property type="entry name" value="DNA_Partitioning_ATPase"/>
</dbReference>
<dbReference type="PIRSF" id="PIRSF009320">
    <property type="entry name" value="Nuc_binding_HP_1000"/>
    <property type="match status" value="1"/>
</dbReference>